<reference evidence="1 2" key="1">
    <citation type="journal article" date="2024" name="BMC Genomics">
        <title>De novo assembly and annotation of Popillia japonica's genome with initial clues to its potential as an invasive pest.</title>
        <authorList>
            <person name="Cucini C."/>
            <person name="Boschi S."/>
            <person name="Funari R."/>
            <person name="Cardaioli E."/>
            <person name="Iannotti N."/>
            <person name="Marturano G."/>
            <person name="Paoli F."/>
            <person name="Bruttini M."/>
            <person name="Carapelli A."/>
            <person name="Frati F."/>
            <person name="Nardi F."/>
        </authorList>
    </citation>
    <scope>NUCLEOTIDE SEQUENCE [LARGE SCALE GENOMIC DNA]</scope>
    <source>
        <strain evidence="1">DMR45628</strain>
    </source>
</reference>
<dbReference type="AlphaFoldDB" id="A0AAW1IE73"/>
<accession>A0AAW1IE73</accession>
<sequence length="80" mass="9735">MKLANKVTAGGFWDLQKVIYVDCLQKWRQTLNKEYNSILLDLWSEDFNEKQFLWYATRLQVTVFWIRDGRFKEFQLSLPI</sequence>
<organism evidence="1 2">
    <name type="scientific">Popillia japonica</name>
    <name type="common">Japanese beetle</name>
    <dbReference type="NCBI Taxonomy" id="7064"/>
    <lineage>
        <taxon>Eukaryota</taxon>
        <taxon>Metazoa</taxon>
        <taxon>Ecdysozoa</taxon>
        <taxon>Arthropoda</taxon>
        <taxon>Hexapoda</taxon>
        <taxon>Insecta</taxon>
        <taxon>Pterygota</taxon>
        <taxon>Neoptera</taxon>
        <taxon>Endopterygota</taxon>
        <taxon>Coleoptera</taxon>
        <taxon>Polyphaga</taxon>
        <taxon>Scarabaeiformia</taxon>
        <taxon>Scarabaeidae</taxon>
        <taxon>Rutelinae</taxon>
        <taxon>Popillia</taxon>
    </lineage>
</organism>
<evidence type="ECO:0000313" key="1">
    <source>
        <dbReference type="EMBL" id="KAK9687766.1"/>
    </source>
</evidence>
<evidence type="ECO:0000313" key="2">
    <source>
        <dbReference type="Proteomes" id="UP001458880"/>
    </source>
</evidence>
<comment type="caution">
    <text evidence="1">The sequence shown here is derived from an EMBL/GenBank/DDBJ whole genome shotgun (WGS) entry which is preliminary data.</text>
</comment>
<dbReference type="EMBL" id="JASPKY010000625">
    <property type="protein sequence ID" value="KAK9687766.1"/>
    <property type="molecule type" value="Genomic_DNA"/>
</dbReference>
<proteinExistence type="predicted"/>
<name>A0AAW1IE73_POPJA</name>
<keyword evidence="2" id="KW-1185">Reference proteome</keyword>
<gene>
    <name evidence="1" type="ORF">QE152_g36018</name>
</gene>
<protein>
    <submittedName>
        <fullName evidence="1">Uncharacterized protein</fullName>
    </submittedName>
</protein>
<dbReference type="Proteomes" id="UP001458880">
    <property type="component" value="Unassembled WGS sequence"/>
</dbReference>